<dbReference type="GO" id="GO:0006357">
    <property type="term" value="P:regulation of transcription by RNA polymerase II"/>
    <property type="evidence" value="ECO:0007669"/>
    <property type="project" value="TreeGrafter"/>
</dbReference>
<feature type="compositionally biased region" description="Low complexity" evidence="4">
    <location>
        <begin position="294"/>
        <end position="311"/>
    </location>
</feature>
<dbReference type="EMBL" id="ML213595">
    <property type="protein sequence ID" value="TFK41003.1"/>
    <property type="molecule type" value="Genomic_DNA"/>
</dbReference>
<feature type="compositionally biased region" description="Polar residues" evidence="4">
    <location>
        <begin position="20"/>
        <end position="42"/>
    </location>
</feature>
<keyword evidence="2" id="KW-0804">Transcription</keyword>
<dbReference type="GO" id="GO:0000976">
    <property type="term" value="F:transcription cis-regulatory region binding"/>
    <property type="evidence" value="ECO:0007669"/>
    <property type="project" value="TreeGrafter"/>
</dbReference>
<keyword evidence="1" id="KW-0805">Transcription regulation</keyword>
<feature type="compositionally biased region" description="Polar residues" evidence="4">
    <location>
        <begin position="88"/>
        <end position="155"/>
    </location>
</feature>
<dbReference type="GO" id="GO:0005634">
    <property type="term" value="C:nucleus"/>
    <property type="evidence" value="ECO:0007669"/>
    <property type="project" value="TreeGrafter"/>
</dbReference>
<gene>
    <name evidence="6" type="ORF">BDQ12DRAFT_703844</name>
</gene>
<feature type="domain" description="ARID" evidence="5">
    <location>
        <begin position="153"/>
        <end position="280"/>
    </location>
</feature>
<proteinExistence type="predicted"/>
<keyword evidence="7" id="KW-1185">Reference proteome</keyword>
<dbReference type="PANTHER" id="PTHR13964">
    <property type="entry name" value="RBP-RELATED"/>
    <property type="match status" value="1"/>
</dbReference>
<dbReference type="STRING" id="68775.A0A5C3M8I9"/>
<dbReference type="SUPFAM" id="SSF46774">
    <property type="entry name" value="ARID-like"/>
    <property type="match status" value="1"/>
</dbReference>
<evidence type="ECO:0000313" key="7">
    <source>
        <dbReference type="Proteomes" id="UP000308652"/>
    </source>
</evidence>
<dbReference type="Proteomes" id="UP000308652">
    <property type="component" value="Unassembled WGS sequence"/>
</dbReference>
<dbReference type="InterPro" id="IPR051232">
    <property type="entry name" value="ARID/SWI1_ChromRemod"/>
</dbReference>
<keyword evidence="3" id="KW-0539">Nucleus</keyword>
<evidence type="ECO:0000256" key="2">
    <source>
        <dbReference type="ARBA" id="ARBA00023163"/>
    </source>
</evidence>
<feature type="compositionally biased region" description="Low complexity" evidence="4">
    <location>
        <begin position="67"/>
        <end position="87"/>
    </location>
</feature>
<protein>
    <recommendedName>
        <fullName evidence="5">ARID domain-containing protein</fullName>
    </recommendedName>
</protein>
<dbReference type="CDD" id="cd16100">
    <property type="entry name" value="ARID"/>
    <property type="match status" value="1"/>
</dbReference>
<dbReference type="AlphaFoldDB" id="A0A5C3M8I9"/>
<reference evidence="6 7" key="1">
    <citation type="journal article" date="2019" name="Nat. Ecol. Evol.">
        <title>Megaphylogeny resolves global patterns of mushroom evolution.</title>
        <authorList>
            <person name="Varga T."/>
            <person name="Krizsan K."/>
            <person name="Foldi C."/>
            <person name="Dima B."/>
            <person name="Sanchez-Garcia M."/>
            <person name="Sanchez-Ramirez S."/>
            <person name="Szollosi G.J."/>
            <person name="Szarkandi J.G."/>
            <person name="Papp V."/>
            <person name="Albert L."/>
            <person name="Andreopoulos W."/>
            <person name="Angelini C."/>
            <person name="Antonin V."/>
            <person name="Barry K.W."/>
            <person name="Bougher N.L."/>
            <person name="Buchanan P."/>
            <person name="Buyck B."/>
            <person name="Bense V."/>
            <person name="Catcheside P."/>
            <person name="Chovatia M."/>
            <person name="Cooper J."/>
            <person name="Damon W."/>
            <person name="Desjardin D."/>
            <person name="Finy P."/>
            <person name="Geml J."/>
            <person name="Haridas S."/>
            <person name="Hughes K."/>
            <person name="Justo A."/>
            <person name="Karasinski D."/>
            <person name="Kautmanova I."/>
            <person name="Kiss B."/>
            <person name="Kocsube S."/>
            <person name="Kotiranta H."/>
            <person name="LaButti K.M."/>
            <person name="Lechner B.E."/>
            <person name="Liimatainen K."/>
            <person name="Lipzen A."/>
            <person name="Lukacs Z."/>
            <person name="Mihaltcheva S."/>
            <person name="Morgado L.N."/>
            <person name="Niskanen T."/>
            <person name="Noordeloos M.E."/>
            <person name="Ohm R.A."/>
            <person name="Ortiz-Santana B."/>
            <person name="Ovrebo C."/>
            <person name="Racz N."/>
            <person name="Riley R."/>
            <person name="Savchenko A."/>
            <person name="Shiryaev A."/>
            <person name="Soop K."/>
            <person name="Spirin V."/>
            <person name="Szebenyi C."/>
            <person name="Tomsovsky M."/>
            <person name="Tulloss R.E."/>
            <person name="Uehling J."/>
            <person name="Grigoriev I.V."/>
            <person name="Vagvolgyi C."/>
            <person name="Papp T."/>
            <person name="Martin F.M."/>
            <person name="Miettinen O."/>
            <person name="Hibbett D.S."/>
            <person name="Nagy L.G."/>
        </authorList>
    </citation>
    <scope>NUCLEOTIDE SEQUENCE [LARGE SCALE GENOMIC DNA]</scope>
    <source>
        <strain evidence="6 7">CBS 166.37</strain>
    </source>
</reference>
<feature type="region of interest" description="Disordered" evidence="4">
    <location>
        <begin position="67"/>
        <end position="155"/>
    </location>
</feature>
<dbReference type="PANTHER" id="PTHR13964:SF27">
    <property type="entry name" value="HAT-TRICK, ISOFORM D"/>
    <property type="match status" value="1"/>
</dbReference>
<sequence>MLPQNGGQPRQHQQQQQHQSGLPSSFMSQNPSFDPSSQYFNLDPSQAAKQMAALSAASQARIAANSRAPSIPLPPGSGTSSGPYLGGINSSSYPPGNNNDLLASSANGHANFQMQNTHSIPPTPNPALTSFMDSPMSQSNPARSSAQGPTSLKQRQQGFLHGLANVMLKRGTPLPSFLTGVGSTNQDASNPTWSMIEPSSEVGGFRLAGKDVDLFKLWGLVVQHGGGQVLTSNNGWSAILPQFDLPENFPQPQVNGSTSVALMLAQYYMVILYPFEEVYRKNIQDTQKKAQMMSGRPPIQSQPSPSTPSNQGRPGISNGTPGMMPQMPRNVMGNPGGVHVPLGSTNGSSSYAPGMHTPQMLQQRSASAMLTPQGAHNPAMLTDTMSISSHPTGNLPDNNLLEGDIQGIKRKLDVDDAESKRARQKIESLETTSSALGMLDRTASEMAASQFPNAMPLPPRTRMQPSRRKIEYVPLAREVDTYGGRDLKTIENEWINLPQRRPLRDINDWGTIDIEALTMSLRSRLSTELSYALTTFTLLSTMRGQTPGSGFPIFQCVDLLDEMLDLLEEEAFGNTEEPDGYHPIKGAHTIMTNRQLVDIVYAEGIRPFAPLEPTQQHKVAALRQQPAEIVLAVLNIIRNLSVIADNVEFIARHERLTDIILRICTITQDKGGVLCPVSLNLSLADLIAVRKDVLYILTNIAGFINLAPNGSSTPATECMAQRAFDLVASYLVDPIDAVSPFLSVQVVGTPLTGSVKPSSLADMALEVFTRFSQTDANRQVLMKIVPEASLWQLFEALVHRLPIIDADFQILRGEVWLSYLEKIIMSIYSIAFLASPDMKQRVKSDHKLGFKPVMLRMMQKFLITPSRDSRTWFLICMKRAIEALKVLDDGEDSFEKTESAMPIMSFGMGFGDAGEGGFEKGTGLLGGHRDLAWHLLMVQEVQEDQIMFGELESLVRVECG</sequence>
<evidence type="ECO:0000256" key="4">
    <source>
        <dbReference type="SAM" id="MobiDB-lite"/>
    </source>
</evidence>
<feature type="region of interest" description="Disordered" evidence="4">
    <location>
        <begin position="1"/>
        <end position="42"/>
    </location>
</feature>
<dbReference type="Gene3D" id="1.10.150.60">
    <property type="entry name" value="ARID DNA-binding domain"/>
    <property type="match status" value="1"/>
</dbReference>
<organism evidence="6 7">
    <name type="scientific">Crucibulum laeve</name>
    <dbReference type="NCBI Taxonomy" id="68775"/>
    <lineage>
        <taxon>Eukaryota</taxon>
        <taxon>Fungi</taxon>
        <taxon>Dikarya</taxon>
        <taxon>Basidiomycota</taxon>
        <taxon>Agaricomycotina</taxon>
        <taxon>Agaricomycetes</taxon>
        <taxon>Agaricomycetidae</taxon>
        <taxon>Agaricales</taxon>
        <taxon>Agaricineae</taxon>
        <taxon>Nidulariaceae</taxon>
        <taxon>Crucibulum</taxon>
    </lineage>
</organism>
<dbReference type="SMART" id="SM01014">
    <property type="entry name" value="ARID"/>
    <property type="match status" value="1"/>
</dbReference>
<evidence type="ECO:0000256" key="1">
    <source>
        <dbReference type="ARBA" id="ARBA00023015"/>
    </source>
</evidence>
<evidence type="ECO:0000256" key="3">
    <source>
        <dbReference type="ARBA" id="ARBA00023242"/>
    </source>
</evidence>
<feature type="region of interest" description="Disordered" evidence="4">
    <location>
        <begin position="286"/>
        <end position="333"/>
    </location>
</feature>
<dbReference type="Pfam" id="PF01388">
    <property type="entry name" value="ARID"/>
    <property type="match status" value="1"/>
</dbReference>
<dbReference type="InterPro" id="IPR036431">
    <property type="entry name" value="ARID_dom_sf"/>
</dbReference>
<feature type="compositionally biased region" description="Low complexity" evidence="4">
    <location>
        <begin position="1"/>
        <end position="19"/>
    </location>
</feature>
<accession>A0A5C3M8I9</accession>
<dbReference type="InterPro" id="IPR001606">
    <property type="entry name" value="ARID_dom"/>
</dbReference>
<name>A0A5C3M8I9_9AGAR</name>
<dbReference type="PROSITE" id="PS51011">
    <property type="entry name" value="ARID"/>
    <property type="match status" value="1"/>
</dbReference>
<evidence type="ECO:0000313" key="6">
    <source>
        <dbReference type="EMBL" id="TFK41003.1"/>
    </source>
</evidence>
<evidence type="ECO:0000259" key="5">
    <source>
        <dbReference type="PROSITE" id="PS51011"/>
    </source>
</evidence>
<dbReference type="OrthoDB" id="1938591at2759"/>